<evidence type="ECO:0008006" key="3">
    <source>
        <dbReference type="Google" id="ProtNLM"/>
    </source>
</evidence>
<evidence type="ECO:0000313" key="2">
    <source>
        <dbReference type="Proteomes" id="UP000234323"/>
    </source>
</evidence>
<name>A0A2I1H5U7_9GLOM</name>
<proteinExistence type="predicted"/>
<evidence type="ECO:0000313" key="1">
    <source>
        <dbReference type="EMBL" id="PKY54245.1"/>
    </source>
</evidence>
<dbReference type="Proteomes" id="UP000234323">
    <property type="component" value="Unassembled WGS sequence"/>
</dbReference>
<keyword evidence="2" id="KW-1185">Reference proteome</keyword>
<protein>
    <recommendedName>
        <fullName evidence="3">C2H2-type domain-containing protein</fullName>
    </recommendedName>
</protein>
<gene>
    <name evidence="1" type="ORF">RhiirA4_472933</name>
</gene>
<sequence length="97" mass="11561">MSESINPKPFVCKWLYPHSKPQESQMYTPWEEHLRKHIQQRPFKCPICSYIRFVTLVALSQHLINNHKDSFMDFTGNNEIEKLNSDIVIMILPLFKI</sequence>
<dbReference type="Gene3D" id="3.30.160.60">
    <property type="entry name" value="Classic Zinc Finger"/>
    <property type="match status" value="1"/>
</dbReference>
<accession>A0A2I1H5U7</accession>
<dbReference type="AlphaFoldDB" id="A0A2I1H5U7"/>
<dbReference type="EMBL" id="LLXI01001562">
    <property type="protein sequence ID" value="PKY54245.1"/>
    <property type="molecule type" value="Genomic_DNA"/>
</dbReference>
<organism evidence="1 2">
    <name type="scientific">Rhizophagus irregularis</name>
    <dbReference type="NCBI Taxonomy" id="588596"/>
    <lineage>
        <taxon>Eukaryota</taxon>
        <taxon>Fungi</taxon>
        <taxon>Fungi incertae sedis</taxon>
        <taxon>Mucoromycota</taxon>
        <taxon>Glomeromycotina</taxon>
        <taxon>Glomeromycetes</taxon>
        <taxon>Glomerales</taxon>
        <taxon>Glomeraceae</taxon>
        <taxon>Rhizophagus</taxon>
    </lineage>
</organism>
<dbReference type="SUPFAM" id="SSF57667">
    <property type="entry name" value="beta-beta-alpha zinc fingers"/>
    <property type="match status" value="1"/>
</dbReference>
<comment type="caution">
    <text evidence="1">The sequence shown here is derived from an EMBL/GenBank/DDBJ whole genome shotgun (WGS) entry which is preliminary data.</text>
</comment>
<reference evidence="1 2" key="1">
    <citation type="submission" date="2015-10" db="EMBL/GenBank/DDBJ databases">
        <title>Genome analyses suggest a sexual origin of heterokaryosis in a supposedly ancient asexual fungus.</title>
        <authorList>
            <person name="Ropars J."/>
            <person name="Sedzielewska K."/>
            <person name="Noel J."/>
            <person name="Charron P."/>
            <person name="Farinelli L."/>
            <person name="Marton T."/>
            <person name="Kruger M."/>
            <person name="Pelin A."/>
            <person name="Brachmann A."/>
            <person name="Corradi N."/>
        </authorList>
    </citation>
    <scope>NUCLEOTIDE SEQUENCE [LARGE SCALE GENOMIC DNA]</scope>
    <source>
        <strain evidence="1 2">A4</strain>
    </source>
</reference>
<dbReference type="InterPro" id="IPR036236">
    <property type="entry name" value="Znf_C2H2_sf"/>
</dbReference>